<dbReference type="GO" id="GO:0046872">
    <property type="term" value="F:metal ion binding"/>
    <property type="evidence" value="ECO:0007669"/>
    <property type="project" value="UniProtKB-KW"/>
</dbReference>
<dbReference type="PANTHER" id="PTHR42693">
    <property type="entry name" value="ARYLSULFATASE FAMILY MEMBER"/>
    <property type="match status" value="1"/>
</dbReference>
<dbReference type="PROSITE" id="PS00523">
    <property type="entry name" value="SULFATASE_1"/>
    <property type="match status" value="1"/>
</dbReference>
<dbReference type="Pfam" id="PF00884">
    <property type="entry name" value="Sulfatase"/>
    <property type="match status" value="1"/>
</dbReference>
<evidence type="ECO:0000256" key="4">
    <source>
        <dbReference type="ARBA" id="ARBA00022837"/>
    </source>
</evidence>
<organism evidence="6 7">
    <name type="scientific">Polaribacter aestuariivivens</name>
    <dbReference type="NCBI Taxonomy" id="2304626"/>
    <lineage>
        <taxon>Bacteria</taxon>
        <taxon>Pseudomonadati</taxon>
        <taxon>Bacteroidota</taxon>
        <taxon>Flavobacteriia</taxon>
        <taxon>Flavobacteriales</taxon>
        <taxon>Flavobacteriaceae</taxon>
    </lineage>
</organism>
<reference evidence="6 7" key="1">
    <citation type="submission" date="2019-05" db="EMBL/GenBank/DDBJ databases">
        <title>Polaribacter aestuariivivens sp. nov., isolated from a tidal flat.</title>
        <authorList>
            <person name="Yoon J.-H."/>
        </authorList>
    </citation>
    <scope>NUCLEOTIDE SEQUENCE [LARGE SCALE GENOMIC DNA]</scope>
    <source>
        <strain evidence="6 7">DBTF-3</strain>
    </source>
</reference>
<dbReference type="RefSeq" id="WP_138536811.1">
    <property type="nucleotide sequence ID" value="NZ_VANR01000006.1"/>
</dbReference>
<dbReference type="EMBL" id="VANR01000006">
    <property type="protein sequence ID" value="TMM29079.1"/>
    <property type="molecule type" value="Genomic_DNA"/>
</dbReference>
<sequence length="557" mass="64055">MKIIYISILILFISCKTKEKPNQSTKKLQPNILWIVTEDISPTLSFYGDSIAKTPNLDALAKESLIYDNAFAVVGVCAPTRSSIITGMYPTTIGTMHMRTGQDVMSWGKRTYKNSEETQRNDIENNSIRQYAAVIPDFVKCFPEYLQAAGYFTTNNQKTDYQFAAPVTAWNQNNPKAHWKNKPENTPFFSVFNIGTTHESQLWKKSNLPLTVNPDDVKVPAYFPDNEATRNTIARHYSNIELMDAEVGAIIHQLKKDSLYDNTIIFFYSDHGGPLPRQKREIYDSGLKVPFMIKGINDDKKGRTDRLISFVDLAPTMLSIAGVKPPNYMEGKSFAGDFTSEERDYVFGSSDRFDEFTDRIRAVRNKQFLYLKNYFPNLPKYKDVGYRKNVPMMPVFLQLKEENKLNETQEIWFETKTEEELYDCIKDPENIHNLASSPDYKSVLVEMRNTLKKHQENRIDLGEIPEVVLINKMWPNFEQPTTENVIIELSNDKISLSSATKGASIAYIVSDNPNEKFDFNSDWKLYTKPFSTTKGNYIYTIAQRIGFKESEILKEKI</sequence>
<keyword evidence="2" id="KW-0479">Metal-binding</keyword>
<dbReference type="Gene3D" id="3.40.720.10">
    <property type="entry name" value="Alkaline Phosphatase, subunit A"/>
    <property type="match status" value="1"/>
</dbReference>
<comment type="similarity">
    <text evidence="1">Belongs to the sulfatase family.</text>
</comment>
<name>A0A5S3N6M0_9FLAO</name>
<protein>
    <submittedName>
        <fullName evidence="6">Sulfatase</fullName>
    </submittedName>
</protein>
<dbReference type="InterPro" id="IPR017850">
    <property type="entry name" value="Alkaline_phosphatase_core_sf"/>
</dbReference>
<dbReference type="InterPro" id="IPR000917">
    <property type="entry name" value="Sulfatase_N"/>
</dbReference>
<dbReference type="InterPro" id="IPR050738">
    <property type="entry name" value="Sulfatase"/>
</dbReference>
<comment type="caution">
    <text evidence="6">The sequence shown here is derived from an EMBL/GenBank/DDBJ whole genome shotgun (WGS) entry which is preliminary data.</text>
</comment>
<dbReference type="Proteomes" id="UP000307140">
    <property type="component" value="Unassembled WGS sequence"/>
</dbReference>
<dbReference type="InterPro" id="IPR024607">
    <property type="entry name" value="Sulfatase_CS"/>
</dbReference>
<keyword evidence="7" id="KW-1185">Reference proteome</keyword>
<evidence type="ECO:0000259" key="5">
    <source>
        <dbReference type="Pfam" id="PF00884"/>
    </source>
</evidence>
<proteinExistence type="inferred from homology"/>
<dbReference type="SUPFAM" id="SSF53649">
    <property type="entry name" value="Alkaline phosphatase-like"/>
    <property type="match status" value="1"/>
</dbReference>
<keyword evidence="4" id="KW-0106">Calcium</keyword>
<dbReference type="PANTHER" id="PTHR42693:SF53">
    <property type="entry name" value="ENDO-4-O-SULFATASE"/>
    <property type="match status" value="1"/>
</dbReference>
<evidence type="ECO:0000313" key="7">
    <source>
        <dbReference type="Proteomes" id="UP000307140"/>
    </source>
</evidence>
<evidence type="ECO:0000313" key="6">
    <source>
        <dbReference type="EMBL" id="TMM29079.1"/>
    </source>
</evidence>
<accession>A0A5S3N6M0</accession>
<dbReference type="AlphaFoldDB" id="A0A5S3N6M0"/>
<dbReference type="CDD" id="cd16027">
    <property type="entry name" value="SGSH"/>
    <property type="match status" value="1"/>
</dbReference>
<feature type="domain" description="Sulfatase N-terminal" evidence="5">
    <location>
        <begin position="30"/>
        <end position="323"/>
    </location>
</feature>
<dbReference type="OrthoDB" id="9789742at2"/>
<keyword evidence="3" id="KW-0378">Hydrolase</keyword>
<dbReference type="GO" id="GO:0004065">
    <property type="term" value="F:arylsulfatase activity"/>
    <property type="evidence" value="ECO:0007669"/>
    <property type="project" value="TreeGrafter"/>
</dbReference>
<evidence type="ECO:0000256" key="3">
    <source>
        <dbReference type="ARBA" id="ARBA00022801"/>
    </source>
</evidence>
<evidence type="ECO:0000256" key="1">
    <source>
        <dbReference type="ARBA" id="ARBA00008779"/>
    </source>
</evidence>
<gene>
    <name evidence="6" type="ORF">FDT66_11875</name>
</gene>
<evidence type="ECO:0000256" key="2">
    <source>
        <dbReference type="ARBA" id="ARBA00022723"/>
    </source>
</evidence>
<dbReference type="PROSITE" id="PS51257">
    <property type="entry name" value="PROKAR_LIPOPROTEIN"/>
    <property type="match status" value="1"/>
</dbReference>